<keyword evidence="1" id="KW-0677">Repeat</keyword>
<dbReference type="Gene3D" id="3.40.250.10">
    <property type="entry name" value="Rhodanese-like domain"/>
    <property type="match status" value="2"/>
</dbReference>
<dbReference type="InterPro" id="IPR036873">
    <property type="entry name" value="Rhodanese-like_dom_sf"/>
</dbReference>
<gene>
    <name evidence="3" type="ORF">BN2476_1170003</name>
</gene>
<accession>A0A1N7SWP5</accession>
<dbReference type="Pfam" id="PF00581">
    <property type="entry name" value="Rhodanese"/>
    <property type="match status" value="2"/>
</dbReference>
<keyword evidence="4" id="KW-1185">Reference proteome</keyword>
<comment type="caution">
    <text evidence="3">The sequence shown here is derived from an EMBL/GenBank/DDBJ whole genome shotgun (WGS) entry which is preliminary data.</text>
</comment>
<dbReference type="SMART" id="SM00450">
    <property type="entry name" value="RHOD"/>
    <property type="match status" value="2"/>
</dbReference>
<evidence type="ECO:0000259" key="2">
    <source>
        <dbReference type="PROSITE" id="PS50206"/>
    </source>
</evidence>
<evidence type="ECO:0000313" key="4">
    <source>
        <dbReference type="Proteomes" id="UP000195569"/>
    </source>
</evidence>
<dbReference type="AlphaFoldDB" id="A0A1N7SWP5"/>
<sequence>MAVRAFTFLMVASPSACFSFRQDLVRWQQLAAPSWLATLVAGGPVPAAAPAPVWRLFEVGFDGEEAFRRCHILGARYLDTQQLEQAPLWNKVSDDALLHVLLDHGIRHDSTVILYGRHQSAAARAAHLMMYAGVADVRLLDGGLGGWLRAGLPLECGSPTSYPSAHEFGASFPAHPEWLINTSQAKALLAQGDGVLVSVRTWGEFIGQTSGYSYIAARGEIAGTRWGRDGADRDVNSLSEFHHPDGTMQAAGHIDGLWRRAGVVPELQVAFYCGTGWRASLAFFYAWLLGWPRISVYDGGWCEWSRDPENPVMCQSGLFR</sequence>
<dbReference type="EMBL" id="CYGY02000117">
    <property type="protein sequence ID" value="SIT51354.1"/>
    <property type="molecule type" value="Genomic_DNA"/>
</dbReference>
<dbReference type="InterPro" id="IPR051126">
    <property type="entry name" value="Thiosulfate_sulfurtransferase"/>
</dbReference>
<reference evidence="3" key="1">
    <citation type="submission" date="2016-12" db="EMBL/GenBank/DDBJ databases">
        <authorList>
            <person name="Moulin L."/>
        </authorList>
    </citation>
    <scope>NUCLEOTIDE SEQUENCE [LARGE SCALE GENOMIC DNA]</scope>
    <source>
        <strain evidence="3">STM 7183</strain>
    </source>
</reference>
<protein>
    <submittedName>
        <fullName evidence="3">Exported thiosulfate sulfur transferase / thiosulfate binding protein</fullName>
    </submittedName>
</protein>
<proteinExistence type="predicted"/>
<dbReference type="PROSITE" id="PS50206">
    <property type="entry name" value="RHODANESE_3"/>
    <property type="match status" value="2"/>
</dbReference>
<organism evidence="3 4">
    <name type="scientific">Paraburkholderia piptadeniae</name>
    <dbReference type="NCBI Taxonomy" id="1701573"/>
    <lineage>
        <taxon>Bacteria</taxon>
        <taxon>Pseudomonadati</taxon>
        <taxon>Pseudomonadota</taxon>
        <taxon>Betaproteobacteria</taxon>
        <taxon>Burkholderiales</taxon>
        <taxon>Burkholderiaceae</taxon>
        <taxon>Paraburkholderia</taxon>
    </lineage>
</organism>
<dbReference type="GO" id="GO:0016740">
    <property type="term" value="F:transferase activity"/>
    <property type="evidence" value="ECO:0007669"/>
    <property type="project" value="UniProtKB-KW"/>
</dbReference>
<dbReference type="RefSeq" id="WP_235851194.1">
    <property type="nucleotide sequence ID" value="NZ_CYGY02000117.1"/>
</dbReference>
<evidence type="ECO:0000256" key="1">
    <source>
        <dbReference type="ARBA" id="ARBA00022737"/>
    </source>
</evidence>
<dbReference type="PANTHER" id="PTHR43855">
    <property type="entry name" value="THIOSULFATE SULFURTRANSFERASE"/>
    <property type="match status" value="1"/>
</dbReference>
<dbReference type="PANTHER" id="PTHR43855:SF1">
    <property type="entry name" value="THIOSULFATE SULFURTRANSFERASE"/>
    <property type="match status" value="1"/>
</dbReference>
<dbReference type="InterPro" id="IPR001763">
    <property type="entry name" value="Rhodanese-like_dom"/>
</dbReference>
<dbReference type="Proteomes" id="UP000195569">
    <property type="component" value="Unassembled WGS sequence"/>
</dbReference>
<feature type="domain" description="Rhodanese" evidence="2">
    <location>
        <begin position="61"/>
        <end position="156"/>
    </location>
</feature>
<evidence type="ECO:0000313" key="3">
    <source>
        <dbReference type="EMBL" id="SIT51354.1"/>
    </source>
</evidence>
<name>A0A1N7SWP5_9BURK</name>
<feature type="domain" description="Rhodanese" evidence="2">
    <location>
        <begin position="257"/>
        <end position="313"/>
    </location>
</feature>
<keyword evidence="3" id="KW-0808">Transferase</keyword>
<dbReference type="SUPFAM" id="SSF52821">
    <property type="entry name" value="Rhodanese/Cell cycle control phosphatase"/>
    <property type="match status" value="2"/>
</dbReference>